<organism evidence="1 2">
    <name type="scientific">Paramecium tetraurelia</name>
    <dbReference type="NCBI Taxonomy" id="5888"/>
    <lineage>
        <taxon>Eukaryota</taxon>
        <taxon>Sar</taxon>
        <taxon>Alveolata</taxon>
        <taxon>Ciliophora</taxon>
        <taxon>Intramacronucleata</taxon>
        <taxon>Oligohymenophorea</taxon>
        <taxon>Peniculida</taxon>
        <taxon>Parameciidae</taxon>
        <taxon>Paramecium</taxon>
    </lineage>
</organism>
<evidence type="ECO:0000313" key="1">
    <source>
        <dbReference type="EMBL" id="CAK77031.1"/>
    </source>
</evidence>
<protein>
    <submittedName>
        <fullName evidence="1">Uncharacterized protein</fullName>
    </submittedName>
</protein>
<accession>A0D1W4</accession>
<dbReference type="KEGG" id="ptm:GSPATT00012556001"/>
<dbReference type="InterPro" id="IPR036322">
    <property type="entry name" value="WD40_repeat_dom_sf"/>
</dbReference>
<proteinExistence type="predicted"/>
<keyword evidence="2" id="KW-1185">Reference proteome</keyword>
<dbReference type="SUPFAM" id="SSF50978">
    <property type="entry name" value="WD40 repeat-like"/>
    <property type="match status" value="1"/>
</dbReference>
<dbReference type="OrthoDB" id="285447at2759"/>
<dbReference type="OMA" id="RMNERQC"/>
<dbReference type="InParanoid" id="A0D1W4"/>
<dbReference type="AlphaFoldDB" id="A0D1W4"/>
<dbReference type="HOGENOM" id="CLU_450932_0_0_1"/>
<dbReference type="EMBL" id="CT868252">
    <property type="protein sequence ID" value="CAK77031.1"/>
    <property type="molecule type" value="Genomic_DNA"/>
</dbReference>
<name>A0D1W4_PARTE</name>
<gene>
    <name evidence="1" type="ORF">GSPATT00012556001</name>
</gene>
<sequence length="600" mass="69315">MKNNSVKFKLNVPKSSTTSVISEFSCDESPTPNAFQFQSFTHAQTISAKLNKNSVYNQQNIMFNTPRRMAVPFQEIEKDEVLSKTPINGQLFKGTKQFNSGQVEPVSFSEALIKQSKYTEESLKKIQKLERFLEKAKQKYQKPIHILSSDESPSKPIAPSYISNLAGQEKKLDTKVNKKFNSLMDELRIIRKNIQYFSAFDGTYAQSQKTKNNFISLKDQNGIIINNGNHLTRLELINDTFKCEKICDIHESDSNFISLCICDQNISKDMLITGSDRGNIMGWNFFKNQAYHYYGLNNQYNCNLQEHSLPTFITQSLNNIYVGTKNNELLILDERMNERQCLSLTIKKLQSNVIEAKSILSPLIPRLGSAIIESPQINPIDPNLLNETNFRLDEEQDSIKDDFNEQFPTFEQLQDSNRQESQEIKYIDVNDYNVLVTMTDGFIHLDMRNPTVAQFSFQQNGQQALKALFSPGNSNNIIYAKQNSNRCLLWNAQKNEVLFHKELQSEPMDMIVAKETQEILFLHQEQNDSIIKIYDNVTSKLKYCDELTIPNFQVQKILLDHQCNTLYGIGPYSLRTWNYFQQKEIDLIREEMQNQLDALN</sequence>
<dbReference type="RefSeq" id="XP_001444428.1">
    <property type="nucleotide sequence ID" value="XM_001444391.2"/>
</dbReference>
<evidence type="ECO:0000313" key="2">
    <source>
        <dbReference type="Proteomes" id="UP000000600"/>
    </source>
</evidence>
<reference evidence="1 2" key="1">
    <citation type="journal article" date="2006" name="Nature">
        <title>Global trends of whole-genome duplications revealed by the ciliate Paramecium tetraurelia.</title>
        <authorList>
            <consortium name="Genoscope"/>
            <person name="Aury J.-M."/>
            <person name="Jaillon O."/>
            <person name="Duret L."/>
            <person name="Noel B."/>
            <person name="Jubin C."/>
            <person name="Porcel B.M."/>
            <person name="Segurens B."/>
            <person name="Daubin V."/>
            <person name="Anthouard V."/>
            <person name="Aiach N."/>
            <person name="Arnaiz O."/>
            <person name="Billaut A."/>
            <person name="Beisson J."/>
            <person name="Blanc I."/>
            <person name="Bouhouche K."/>
            <person name="Camara F."/>
            <person name="Duharcourt S."/>
            <person name="Guigo R."/>
            <person name="Gogendeau D."/>
            <person name="Katinka M."/>
            <person name="Keller A.-M."/>
            <person name="Kissmehl R."/>
            <person name="Klotz C."/>
            <person name="Koll F."/>
            <person name="Le Moue A."/>
            <person name="Lepere C."/>
            <person name="Malinsky S."/>
            <person name="Nowacki M."/>
            <person name="Nowak J.K."/>
            <person name="Plattner H."/>
            <person name="Poulain J."/>
            <person name="Ruiz F."/>
            <person name="Serrano V."/>
            <person name="Zagulski M."/>
            <person name="Dessen P."/>
            <person name="Betermier M."/>
            <person name="Weissenbach J."/>
            <person name="Scarpelli C."/>
            <person name="Schachter V."/>
            <person name="Sperling L."/>
            <person name="Meyer E."/>
            <person name="Cohen J."/>
            <person name="Wincker P."/>
        </authorList>
    </citation>
    <scope>NUCLEOTIDE SEQUENCE [LARGE SCALE GENOMIC DNA]</scope>
    <source>
        <strain evidence="1 2">Stock d4-2</strain>
    </source>
</reference>
<dbReference type="Proteomes" id="UP000000600">
    <property type="component" value="Unassembled WGS sequence"/>
</dbReference>
<dbReference type="GeneID" id="5030213"/>